<dbReference type="InterPro" id="IPR050833">
    <property type="entry name" value="Poly_Biosynth_Transport"/>
</dbReference>
<comment type="subcellular location">
    <subcellularLocation>
        <location evidence="1">Cell membrane</location>
        <topology evidence="1">Multi-pass membrane protein</topology>
    </subcellularLocation>
</comment>
<evidence type="ECO:0000256" key="3">
    <source>
        <dbReference type="ARBA" id="ARBA00022692"/>
    </source>
</evidence>
<evidence type="ECO:0000256" key="2">
    <source>
        <dbReference type="ARBA" id="ARBA00022475"/>
    </source>
</evidence>
<feature type="transmembrane region" description="Helical" evidence="6">
    <location>
        <begin position="326"/>
        <end position="348"/>
    </location>
</feature>
<name>A0ABR7EIZ3_9FIRM</name>
<evidence type="ECO:0000256" key="1">
    <source>
        <dbReference type="ARBA" id="ARBA00004651"/>
    </source>
</evidence>
<dbReference type="EMBL" id="JACOOV010000001">
    <property type="protein sequence ID" value="MBC5653108.1"/>
    <property type="molecule type" value="Genomic_DNA"/>
</dbReference>
<keyword evidence="3 6" id="KW-0812">Transmembrane</keyword>
<feature type="transmembrane region" description="Helical" evidence="6">
    <location>
        <begin position="380"/>
        <end position="401"/>
    </location>
</feature>
<dbReference type="InterPro" id="IPR002797">
    <property type="entry name" value="Polysacc_synth"/>
</dbReference>
<evidence type="ECO:0000313" key="8">
    <source>
        <dbReference type="Proteomes" id="UP000621237"/>
    </source>
</evidence>
<sequence length="478" mass="54017">MTMSVKKNYLYNLLYQMTSVLLPVLTIPYVSRVLSADGIGINTVTYANTQYFILLGSLGISIYATKKIATIREKKDKLKKTFWEIFSIQFTGCILAYMVFALTLGQSHKYGVFYMLQGFYILAAAVDISWYFLGIENFKNASLRSFFAKIISVILIFIFVKTRDDLWKYILINAGTMFVGQLIMWFYVGKDMLKVKEIGKLKIAMHIMPILALFVPQIATQVYTVLDKTMIDLFKGAVEAGYYDQSQKIVRILLSVVTSLGIVMLPRIANLFSKDDLNEVKKSLRKAFVVISFLSIPITFGLIGISDKFVPILFGNEFLSVIPLTKISPVLVIIIGLGNVFGTQYLLAIGKNKEYTASVCIGALVNFCFNLLLIPRFAAMGAVIATVSAELSIALIQFWFARVVFDFTWIKETYKYWVSGILMLAIVRLIGNVTPISILFLVLQIAIGSLVYFISLIILRDKFLFEAIENVIDRIRKR</sequence>
<feature type="transmembrane region" description="Helical" evidence="6">
    <location>
        <begin position="207"/>
        <end position="226"/>
    </location>
</feature>
<feature type="transmembrane region" description="Helical" evidence="6">
    <location>
        <begin position="51"/>
        <end position="69"/>
    </location>
</feature>
<feature type="transmembrane region" description="Helical" evidence="6">
    <location>
        <begin position="249"/>
        <end position="266"/>
    </location>
</feature>
<feature type="transmembrane region" description="Helical" evidence="6">
    <location>
        <begin position="436"/>
        <end position="459"/>
    </location>
</feature>
<evidence type="ECO:0000256" key="6">
    <source>
        <dbReference type="SAM" id="Phobius"/>
    </source>
</evidence>
<comment type="caution">
    <text evidence="7">The sequence shown here is derived from an EMBL/GenBank/DDBJ whole genome shotgun (WGS) entry which is preliminary data.</text>
</comment>
<keyword evidence="8" id="KW-1185">Reference proteome</keyword>
<feature type="transmembrane region" description="Helical" evidence="6">
    <location>
        <begin position="166"/>
        <end position="187"/>
    </location>
</feature>
<dbReference type="PANTHER" id="PTHR30250">
    <property type="entry name" value="PST FAMILY PREDICTED COLANIC ACID TRANSPORTER"/>
    <property type="match status" value="1"/>
</dbReference>
<accession>A0ABR7EIZ3</accession>
<gene>
    <name evidence="7" type="ORF">H8R98_00945</name>
</gene>
<dbReference type="RefSeq" id="WP_022212848.1">
    <property type="nucleotide sequence ID" value="NZ_JACOOV010000001.1"/>
</dbReference>
<dbReference type="CDD" id="cd13128">
    <property type="entry name" value="MATE_Wzx_like"/>
    <property type="match status" value="1"/>
</dbReference>
<evidence type="ECO:0000313" key="7">
    <source>
        <dbReference type="EMBL" id="MBC5653108.1"/>
    </source>
</evidence>
<feature type="transmembrane region" description="Helical" evidence="6">
    <location>
        <begin position="287"/>
        <end position="306"/>
    </location>
</feature>
<dbReference type="PANTHER" id="PTHR30250:SF11">
    <property type="entry name" value="O-ANTIGEN TRANSPORTER-RELATED"/>
    <property type="match status" value="1"/>
</dbReference>
<feature type="transmembrane region" description="Helical" evidence="6">
    <location>
        <begin position="81"/>
        <end position="100"/>
    </location>
</feature>
<feature type="transmembrane region" description="Helical" evidence="6">
    <location>
        <begin position="12"/>
        <end position="31"/>
    </location>
</feature>
<keyword evidence="4 6" id="KW-1133">Transmembrane helix</keyword>
<keyword evidence="5 6" id="KW-0472">Membrane</keyword>
<evidence type="ECO:0000256" key="5">
    <source>
        <dbReference type="ARBA" id="ARBA00023136"/>
    </source>
</evidence>
<feature type="transmembrane region" description="Helical" evidence="6">
    <location>
        <begin position="355"/>
        <end position="374"/>
    </location>
</feature>
<feature type="transmembrane region" description="Helical" evidence="6">
    <location>
        <begin position="413"/>
        <end position="430"/>
    </location>
</feature>
<protein>
    <submittedName>
        <fullName evidence="7">Flippase</fullName>
    </submittedName>
</protein>
<reference evidence="7 8" key="1">
    <citation type="submission" date="2020-08" db="EMBL/GenBank/DDBJ databases">
        <title>Genome public.</title>
        <authorList>
            <person name="Liu C."/>
            <person name="Sun Q."/>
        </authorList>
    </citation>
    <scope>NUCLEOTIDE SEQUENCE [LARGE SCALE GENOMIC DNA]</scope>
    <source>
        <strain evidence="7 8">M16</strain>
    </source>
</reference>
<feature type="transmembrane region" description="Helical" evidence="6">
    <location>
        <begin position="112"/>
        <end position="134"/>
    </location>
</feature>
<feature type="transmembrane region" description="Helical" evidence="6">
    <location>
        <begin position="141"/>
        <end position="160"/>
    </location>
</feature>
<organism evidence="7 8">
    <name type="scientific">Blautia lenta</name>
    <dbReference type="NCBI Taxonomy" id="2763029"/>
    <lineage>
        <taxon>Bacteria</taxon>
        <taxon>Bacillati</taxon>
        <taxon>Bacillota</taxon>
        <taxon>Clostridia</taxon>
        <taxon>Lachnospirales</taxon>
        <taxon>Lachnospiraceae</taxon>
        <taxon>Blautia</taxon>
    </lineage>
</organism>
<dbReference type="Proteomes" id="UP000621237">
    <property type="component" value="Unassembled WGS sequence"/>
</dbReference>
<keyword evidence="2" id="KW-1003">Cell membrane</keyword>
<proteinExistence type="predicted"/>
<dbReference type="Pfam" id="PF01943">
    <property type="entry name" value="Polysacc_synt"/>
    <property type="match status" value="1"/>
</dbReference>
<evidence type="ECO:0000256" key="4">
    <source>
        <dbReference type="ARBA" id="ARBA00022989"/>
    </source>
</evidence>